<dbReference type="RefSeq" id="WP_254418917.1">
    <property type="nucleotide sequence ID" value="NZ_BAAAJB010000095.1"/>
</dbReference>
<name>A0ABY5D6Y5_9ACTN</name>
<proteinExistence type="predicted"/>
<keyword evidence="2" id="KW-1185">Reference proteome</keyword>
<reference evidence="1" key="1">
    <citation type="submission" date="2022-06" db="EMBL/GenBank/DDBJ databases">
        <authorList>
            <person name="Ping M."/>
        </authorList>
    </citation>
    <scope>NUCLEOTIDE SEQUENCE</scope>
    <source>
        <strain evidence="1">JCM11759T</strain>
    </source>
</reference>
<dbReference type="Proteomes" id="UP001055940">
    <property type="component" value="Chromosome"/>
</dbReference>
<evidence type="ECO:0000313" key="1">
    <source>
        <dbReference type="EMBL" id="USY19725.1"/>
    </source>
</evidence>
<dbReference type="Pfam" id="PF11367">
    <property type="entry name" value="Tail_completion_gp17"/>
    <property type="match status" value="1"/>
</dbReference>
<dbReference type="InterPro" id="IPR053745">
    <property type="entry name" value="Viral_Tail_Comp_sf"/>
</dbReference>
<accession>A0ABY5D6Y5</accession>
<sequence>MSSSTTPARRPVADIQTALYQRLTAPDADLGAAVYDYVPEPDDASWPYVTIGEAIETPANAHDFLGRDTTLYLNVWSRYRGFAEANAVANQLTALLDHRPAELNVGPGQYVTSVRFEFSQTLRDGEDPRIRRVAIRFRIRTAQT</sequence>
<dbReference type="Gene3D" id="3.30.2000.30">
    <property type="match status" value="1"/>
</dbReference>
<dbReference type="InterPro" id="IPR021508">
    <property type="entry name" value="Gp17-like"/>
</dbReference>
<organism evidence="1 2">
    <name type="scientific">Nocardiopsis exhalans</name>
    <dbReference type="NCBI Taxonomy" id="163604"/>
    <lineage>
        <taxon>Bacteria</taxon>
        <taxon>Bacillati</taxon>
        <taxon>Actinomycetota</taxon>
        <taxon>Actinomycetes</taxon>
        <taxon>Streptosporangiales</taxon>
        <taxon>Nocardiopsidaceae</taxon>
        <taxon>Nocardiopsis</taxon>
    </lineage>
</organism>
<dbReference type="EMBL" id="CP099837">
    <property type="protein sequence ID" value="USY19725.1"/>
    <property type="molecule type" value="Genomic_DNA"/>
</dbReference>
<protein>
    <submittedName>
        <fullName evidence="1">DUF3168 domain-containing protein</fullName>
    </submittedName>
</protein>
<evidence type="ECO:0000313" key="2">
    <source>
        <dbReference type="Proteomes" id="UP001055940"/>
    </source>
</evidence>
<gene>
    <name evidence="1" type="ORF">NE857_31600</name>
</gene>